<dbReference type="EMBL" id="LCJT01000027">
    <property type="protein sequence ID" value="KKT83063.1"/>
    <property type="molecule type" value="Genomic_DNA"/>
</dbReference>
<reference evidence="2 3" key="1">
    <citation type="journal article" date="2015" name="Nature">
        <title>rRNA introns, odd ribosomes, and small enigmatic genomes across a large radiation of phyla.</title>
        <authorList>
            <person name="Brown C.T."/>
            <person name="Hug L.A."/>
            <person name="Thomas B.C."/>
            <person name="Sharon I."/>
            <person name="Castelle C.J."/>
            <person name="Singh A."/>
            <person name="Wilkins M.J."/>
            <person name="Williams K.H."/>
            <person name="Banfield J.F."/>
        </authorList>
    </citation>
    <scope>NUCLEOTIDE SEQUENCE [LARGE SCALE GENOMIC DNA]</scope>
</reference>
<accession>A0A0G1KHM6</accession>
<comment type="caution">
    <text evidence="2">The sequence shown here is derived from an EMBL/GenBank/DDBJ whole genome shotgun (WGS) entry which is preliminary data.</text>
</comment>
<dbReference type="AlphaFoldDB" id="A0A0G1KHM6"/>
<feature type="transmembrane region" description="Helical" evidence="1">
    <location>
        <begin position="50"/>
        <end position="72"/>
    </location>
</feature>
<feature type="transmembrane region" description="Helical" evidence="1">
    <location>
        <begin position="93"/>
        <end position="114"/>
    </location>
</feature>
<evidence type="ECO:0000313" key="3">
    <source>
        <dbReference type="Proteomes" id="UP000033915"/>
    </source>
</evidence>
<sequence>MLPVRRWQRYILNMTKNPAINALAAIVYIIIVASVMYYGLKLAGPQNTVAVPIAIISLFTLSAAVMGFVFLFQPAQLYLDGEKKIAADLFIRTLAIFGVITALILLALFSGGLLSKT</sequence>
<feature type="transmembrane region" description="Helical" evidence="1">
    <location>
        <begin position="20"/>
        <end position="38"/>
    </location>
</feature>
<organism evidence="2 3">
    <name type="scientific">Candidatus Giovannonibacteria bacterium GW2011_GWC2_44_9</name>
    <dbReference type="NCBI Taxonomy" id="1618658"/>
    <lineage>
        <taxon>Bacteria</taxon>
        <taxon>Candidatus Giovannoniibacteriota</taxon>
    </lineage>
</organism>
<evidence type="ECO:0000256" key="1">
    <source>
        <dbReference type="SAM" id="Phobius"/>
    </source>
</evidence>
<name>A0A0G1KHM6_9BACT</name>
<keyword evidence="1" id="KW-0812">Transmembrane</keyword>
<proteinExistence type="predicted"/>
<dbReference type="Proteomes" id="UP000033915">
    <property type="component" value="Unassembled WGS sequence"/>
</dbReference>
<keyword evidence="1" id="KW-0472">Membrane</keyword>
<gene>
    <name evidence="2" type="ORF">UW81_C0027G0006</name>
</gene>
<evidence type="ECO:0000313" key="2">
    <source>
        <dbReference type="EMBL" id="KKT83063.1"/>
    </source>
</evidence>
<keyword evidence="1" id="KW-1133">Transmembrane helix</keyword>
<protein>
    <submittedName>
        <fullName evidence="2">Uncharacterized protein</fullName>
    </submittedName>
</protein>